<keyword evidence="1 4" id="KW-0489">Methyltransferase</keyword>
<dbReference type="PROSITE" id="PS51682">
    <property type="entry name" value="SAM_OMT_I"/>
    <property type="match status" value="1"/>
</dbReference>
<dbReference type="InterPro" id="IPR029063">
    <property type="entry name" value="SAM-dependent_MTases_sf"/>
</dbReference>
<evidence type="ECO:0000256" key="3">
    <source>
        <dbReference type="ARBA" id="ARBA00022691"/>
    </source>
</evidence>
<evidence type="ECO:0000256" key="2">
    <source>
        <dbReference type="ARBA" id="ARBA00022679"/>
    </source>
</evidence>
<dbReference type="Gene3D" id="3.40.50.150">
    <property type="entry name" value="Vaccinia Virus protein VP39"/>
    <property type="match status" value="1"/>
</dbReference>
<sequence length="208" mass="22770">MNNEESLDKYLADLSFDKDPLTGEIALLTTQHNRFHPGRSGGLLMAILASTTRMEHVFEWTAAYGSTTLWLAKALPEKARHTIGVVSDENLRLISNYMKRAGLSARVQISKSSGPDHLLSLESPQDLIVLDLQQERTKLGDWYAAIEKKLAPGGILVSLGMTPPEGNGARSLLHSSIESFNHKILGNPNFLTTIIPVSQGMLVASRLP</sequence>
<keyword evidence="5" id="KW-1185">Reference proteome</keyword>
<organism evidence="4 5">
    <name type="scientific">Leptospirillum ferrodiazotrophum</name>
    <dbReference type="NCBI Taxonomy" id="412449"/>
    <lineage>
        <taxon>Bacteria</taxon>
        <taxon>Pseudomonadati</taxon>
        <taxon>Nitrospirota</taxon>
        <taxon>Nitrospiria</taxon>
        <taxon>Nitrospirales</taxon>
        <taxon>Nitrospiraceae</taxon>
        <taxon>Leptospirillum</taxon>
    </lineage>
</organism>
<name>C6HXW4_9BACT</name>
<dbReference type="GO" id="GO:0008171">
    <property type="term" value="F:O-methyltransferase activity"/>
    <property type="evidence" value="ECO:0007669"/>
    <property type="project" value="InterPro"/>
</dbReference>
<dbReference type="EMBL" id="GG693875">
    <property type="protein sequence ID" value="EES52576.1"/>
    <property type="molecule type" value="Genomic_DNA"/>
</dbReference>
<evidence type="ECO:0000313" key="5">
    <source>
        <dbReference type="Proteomes" id="UP000009374"/>
    </source>
</evidence>
<dbReference type="GO" id="GO:0032259">
    <property type="term" value="P:methylation"/>
    <property type="evidence" value="ECO:0007669"/>
    <property type="project" value="UniProtKB-KW"/>
</dbReference>
<proteinExistence type="predicted"/>
<keyword evidence="3" id="KW-0949">S-adenosyl-L-methionine</keyword>
<dbReference type="Proteomes" id="UP000009374">
    <property type="component" value="Unassembled WGS sequence"/>
</dbReference>
<dbReference type="InterPro" id="IPR002935">
    <property type="entry name" value="SAM_O-MeTrfase"/>
</dbReference>
<dbReference type="SUPFAM" id="SSF53335">
    <property type="entry name" value="S-adenosyl-L-methionine-dependent methyltransferases"/>
    <property type="match status" value="1"/>
</dbReference>
<accession>C6HXW4</accession>
<dbReference type="Pfam" id="PF13578">
    <property type="entry name" value="Methyltransf_24"/>
    <property type="match status" value="1"/>
</dbReference>
<dbReference type="AlphaFoldDB" id="C6HXW4"/>
<protein>
    <submittedName>
        <fullName evidence="4">O-methyltransferase-like protein</fullName>
    </submittedName>
</protein>
<dbReference type="PANTHER" id="PTHR43167:SF1">
    <property type="entry name" value="PUTATIVE (AFU_ORTHOLOGUE AFUA_6G01830)-RELATED"/>
    <property type="match status" value="1"/>
</dbReference>
<keyword evidence="2 4" id="KW-0808">Transferase</keyword>
<gene>
    <name evidence="4" type="ORF">UBAL3_93200077</name>
</gene>
<reference evidence="4 5" key="1">
    <citation type="journal article" date="2009" name="Appl. Environ. Microbiol.">
        <title>Community genomic and proteomic analyses of chemoautotrophic iron-oxidizing "Leptospirillum rubarum" (Group II) and "Leptospirillum ferrodiazotrophum" (Group III) bacteria in acid mine drainage biofilms.</title>
        <authorList>
            <person name="Goltsman D.S."/>
            <person name="Denef V.J."/>
            <person name="Singer S.W."/>
            <person name="VerBerkmoes N.C."/>
            <person name="Lefsrud M."/>
            <person name="Mueller R.S."/>
            <person name="Dick G.J."/>
            <person name="Sun C.L."/>
            <person name="Wheeler K.E."/>
            <person name="Zemla A."/>
            <person name="Baker B.J."/>
            <person name="Hauser L."/>
            <person name="Land M."/>
            <person name="Shah M.B."/>
            <person name="Thelen M.P."/>
            <person name="Hettich R.L."/>
            <person name="Banfield J.F."/>
        </authorList>
    </citation>
    <scope>NUCLEOTIDE SEQUENCE [LARGE SCALE GENOMIC DNA]</scope>
</reference>
<evidence type="ECO:0000313" key="4">
    <source>
        <dbReference type="EMBL" id="EES52576.1"/>
    </source>
</evidence>
<dbReference type="PANTHER" id="PTHR43167">
    <property type="entry name" value="PUTATIVE (AFU_ORTHOLOGUE AFUA_6G01830)-RELATED"/>
    <property type="match status" value="1"/>
</dbReference>
<evidence type="ECO:0000256" key="1">
    <source>
        <dbReference type="ARBA" id="ARBA00022603"/>
    </source>
</evidence>